<dbReference type="InterPro" id="IPR016181">
    <property type="entry name" value="Acyl_CoA_acyltransferase"/>
</dbReference>
<sequence>MELATTRLWIRELVMEDWPAVHRYASDPRVTLHTIWGPNTEKDTMQYVQSMLDAQQQELRTVYEMAVIRQEDNQLIGGCGLHLYDQQQAEIGYCYDPDSWGKGYASEAAAAMLEYGFNQLNLHRIYARCRPDNIGSAKVMQKIGMTYEGHLREHMYYKQQWQDSYQYSMLQTEFRENPLF</sequence>
<accession>A0A172ZDF2</accession>
<reference evidence="2 3" key="2">
    <citation type="journal article" date="2016" name="Int. J. Syst. Evol. Microbiol.">
        <title>Paenibacillus bovis sp. nov., isolated from raw yak (Bos grunniens) milk.</title>
        <authorList>
            <person name="Gao C."/>
            <person name="Han J."/>
            <person name="Liu Z."/>
            <person name="Xu X."/>
            <person name="Hang F."/>
            <person name="Wu Z."/>
        </authorList>
    </citation>
    <scope>NUCLEOTIDE SEQUENCE [LARGE SCALE GENOMIC DNA]</scope>
    <source>
        <strain evidence="2 3">BD3526</strain>
    </source>
</reference>
<dbReference type="PANTHER" id="PTHR43792">
    <property type="entry name" value="GNAT FAMILY, PUTATIVE (AFU_ORTHOLOGUE AFUA_3G00765)-RELATED-RELATED"/>
    <property type="match status" value="1"/>
</dbReference>
<dbReference type="KEGG" id="pbv:AR543_04160"/>
<dbReference type="GO" id="GO:0016747">
    <property type="term" value="F:acyltransferase activity, transferring groups other than amino-acyl groups"/>
    <property type="evidence" value="ECO:0007669"/>
    <property type="project" value="InterPro"/>
</dbReference>
<dbReference type="PANTHER" id="PTHR43792:SF1">
    <property type="entry name" value="N-ACETYLTRANSFERASE DOMAIN-CONTAINING PROTEIN"/>
    <property type="match status" value="1"/>
</dbReference>
<gene>
    <name evidence="2" type="ORF">AR543_04160</name>
</gene>
<evidence type="ECO:0000313" key="3">
    <source>
        <dbReference type="Proteomes" id="UP000078148"/>
    </source>
</evidence>
<evidence type="ECO:0000259" key="1">
    <source>
        <dbReference type="PROSITE" id="PS51186"/>
    </source>
</evidence>
<dbReference type="OrthoDB" id="9785602at2"/>
<dbReference type="SUPFAM" id="SSF55729">
    <property type="entry name" value="Acyl-CoA N-acyltransferases (Nat)"/>
    <property type="match status" value="1"/>
</dbReference>
<dbReference type="EMBL" id="CP013023">
    <property type="protein sequence ID" value="ANF95287.1"/>
    <property type="molecule type" value="Genomic_DNA"/>
</dbReference>
<dbReference type="InterPro" id="IPR000182">
    <property type="entry name" value="GNAT_dom"/>
</dbReference>
<proteinExistence type="predicted"/>
<keyword evidence="2" id="KW-0808">Transferase</keyword>
<dbReference type="Pfam" id="PF13302">
    <property type="entry name" value="Acetyltransf_3"/>
    <property type="match status" value="1"/>
</dbReference>
<dbReference type="Proteomes" id="UP000078148">
    <property type="component" value="Chromosome"/>
</dbReference>
<dbReference type="PROSITE" id="PS51186">
    <property type="entry name" value="GNAT"/>
    <property type="match status" value="1"/>
</dbReference>
<dbReference type="AlphaFoldDB" id="A0A172ZDF2"/>
<dbReference type="Gene3D" id="3.40.630.30">
    <property type="match status" value="1"/>
</dbReference>
<reference evidence="3" key="1">
    <citation type="submission" date="2015-10" db="EMBL/GenBank/DDBJ databases">
        <title>Genome of Paenibacillus bovis sp. nov.</title>
        <authorList>
            <person name="Wu Z."/>
            <person name="Gao C."/>
            <person name="Liu Z."/>
            <person name="Zheng H."/>
        </authorList>
    </citation>
    <scope>NUCLEOTIDE SEQUENCE [LARGE SCALE GENOMIC DNA]</scope>
    <source>
        <strain evidence="3">BD3526</strain>
    </source>
</reference>
<dbReference type="CDD" id="cd04301">
    <property type="entry name" value="NAT_SF"/>
    <property type="match status" value="1"/>
</dbReference>
<organism evidence="2 3">
    <name type="scientific">Paenibacillus bovis</name>
    <dbReference type="NCBI Taxonomy" id="1616788"/>
    <lineage>
        <taxon>Bacteria</taxon>
        <taxon>Bacillati</taxon>
        <taxon>Bacillota</taxon>
        <taxon>Bacilli</taxon>
        <taxon>Bacillales</taxon>
        <taxon>Paenibacillaceae</taxon>
        <taxon>Paenibacillus</taxon>
    </lineage>
</organism>
<name>A0A172ZDF2_9BACL</name>
<feature type="domain" description="N-acetyltransferase" evidence="1">
    <location>
        <begin position="8"/>
        <end position="163"/>
    </location>
</feature>
<dbReference type="STRING" id="1616788.AR543_04160"/>
<evidence type="ECO:0000313" key="2">
    <source>
        <dbReference type="EMBL" id="ANF95287.1"/>
    </source>
</evidence>
<dbReference type="InterPro" id="IPR051531">
    <property type="entry name" value="N-acetyltransferase"/>
</dbReference>
<protein>
    <submittedName>
        <fullName evidence="2">GCN5 family acetyltransferase</fullName>
    </submittedName>
</protein>
<dbReference type="RefSeq" id="WP_060532073.1">
    <property type="nucleotide sequence ID" value="NZ_CP013023.1"/>
</dbReference>
<keyword evidence="3" id="KW-1185">Reference proteome</keyword>